<feature type="transmembrane region" description="Helical" evidence="7">
    <location>
        <begin position="33"/>
        <end position="55"/>
    </location>
</feature>
<evidence type="ECO:0000313" key="10">
    <source>
        <dbReference type="Proteomes" id="UP000009149"/>
    </source>
</evidence>
<evidence type="ECO:0000256" key="4">
    <source>
        <dbReference type="ARBA" id="ARBA00032089"/>
    </source>
</evidence>
<dbReference type="HOGENOM" id="CLU_042663_1_0_0"/>
<comment type="similarity">
    <text evidence="1 5">Belongs to the MreC family.</text>
</comment>
<dbReference type="STRING" id="481448.Minf_1716"/>
<dbReference type="PANTHER" id="PTHR34138">
    <property type="entry name" value="CELL SHAPE-DETERMINING PROTEIN MREC"/>
    <property type="match status" value="1"/>
</dbReference>
<evidence type="ECO:0000259" key="8">
    <source>
        <dbReference type="Pfam" id="PF04085"/>
    </source>
</evidence>
<feature type="coiled-coil region" evidence="6">
    <location>
        <begin position="88"/>
        <end position="115"/>
    </location>
</feature>
<keyword evidence="3 5" id="KW-0133">Cell shape</keyword>
<keyword evidence="7" id="KW-0472">Membrane</keyword>
<dbReference type="AlphaFoldDB" id="B3DWV7"/>
<dbReference type="Proteomes" id="UP000009149">
    <property type="component" value="Chromosome"/>
</dbReference>
<evidence type="ECO:0000256" key="3">
    <source>
        <dbReference type="ARBA" id="ARBA00022960"/>
    </source>
</evidence>
<dbReference type="Pfam" id="PF04085">
    <property type="entry name" value="MreC"/>
    <property type="match status" value="1"/>
</dbReference>
<dbReference type="InterPro" id="IPR042175">
    <property type="entry name" value="Cell/Rod_MreC_2"/>
</dbReference>
<dbReference type="InterPro" id="IPR055342">
    <property type="entry name" value="MreC_beta-barrel_core"/>
</dbReference>
<reference evidence="9 10" key="1">
    <citation type="journal article" date="2008" name="Biol. Direct">
        <title>Complete genome sequence of the extremely acidophilic methanotroph isolate V4, Methylacidiphilum infernorum, a representative of the bacterial phylum Verrucomicrobia.</title>
        <authorList>
            <person name="Hou S."/>
            <person name="Makarova K.S."/>
            <person name="Saw J.H."/>
            <person name="Senin P."/>
            <person name="Ly B.V."/>
            <person name="Zhou Z."/>
            <person name="Ren Y."/>
            <person name="Wang J."/>
            <person name="Galperin M.Y."/>
            <person name="Omelchenko M.V."/>
            <person name="Wolf Y.I."/>
            <person name="Yutin N."/>
            <person name="Koonin E.V."/>
            <person name="Stott M.B."/>
            <person name="Mountain B.W."/>
            <person name="Crowe M.A."/>
            <person name="Smirnova A.V."/>
            <person name="Dunfield P.F."/>
            <person name="Feng L."/>
            <person name="Wang L."/>
            <person name="Alam M."/>
        </authorList>
    </citation>
    <scope>NUCLEOTIDE SEQUENCE [LARGE SCALE GENOMIC DNA]</scope>
    <source>
        <strain evidence="10">Isolate V4</strain>
    </source>
</reference>
<evidence type="ECO:0000256" key="2">
    <source>
        <dbReference type="ARBA" id="ARBA00013855"/>
    </source>
</evidence>
<evidence type="ECO:0000256" key="6">
    <source>
        <dbReference type="SAM" id="Coils"/>
    </source>
</evidence>
<evidence type="ECO:0000256" key="5">
    <source>
        <dbReference type="PIRNR" id="PIRNR038471"/>
    </source>
</evidence>
<name>B3DWV7_METI4</name>
<feature type="domain" description="Rod shape-determining protein MreC beta-barrel core" evidence="8">
    <location>
        <begin position="148"/>
        <end position="304"/>
    </location>
</feature>
<dbReference type="NCBIfam" id="TIGR00219">
    <property type="entry name" value="mreC"/>
    <property type="match status" value="1"/>
</dbReference>
<dbReference type="KEGG" id="min:Minf_1716"/>
<keyword evidence="7" id="KW-1133">Transmembrane helix</keyword>
<dbReference type="eggNOG" id="COG1792">
    <property type="taxonomic scope" value="Bacteria"/>
</dbReference>
<dbReference type="EMBL" id="CP000975">
    <property type="protein sequence ID" value="ACD83770.1"/>
    <property type="molecule type" value="Genomic_DNA"/>
</dbReference>
<dbReference type="Gene3D" id="2.40.10.350">
    <property type="entry name" value="Rod shape-determining protein MreC, domain 2"/>
    <property type="match status" value="1"/>
</dbReference>
<protein>
    <recommendedName>
        <fullName evidence="2 5">Cell shape-determining protein MreC</fullName>
    </recommendedName>
    <alternativeName>
        <fullName evidence="4 5">Cell shape protein MreC</fullName>
    </alternativeName>
</protein>
<evidence type="ECO:0000313" key="9">
    <source>
        <dbReference type="EMBL" id="ACD83770.1"/>
    </source>
</evidence>
<keyword evidence="6" id="KW-0175">Coiled coil</keyword>
<evidence type="ECO:0000256" key="1">
    <source>
        <dbReference type="ARBA" id="ARBA00009369"/>
    </source>
</evidence>
<dbReference type="InterPro" id="IPR007221">
    <property type="entry name" value="MreC"/>
</dbReference>
<keyword evidence="7" id="KW-0812">Transmembrane</keyword>
<gene>
    <name evidence="9" type="primary">mreC</name>
    <name evidence="9" type="ordered locus">Minf_1716</name>
</gene>
<accession>B3DWV7</accession>
<sequence>MKLPFFHMRKSPVEKETSTLFEEKEESPFSKIAYYRAAIFIFLGALFLVFIGLFLPKSWQNSIHKLGLEVFSPVIWVWDKTVKTIDEYTSSLKTLDQVQVELKELKAKNAQLAMENSYLAHLREENERLKEMLSFRHSSRYRLLACRVISRDPTNWWNDILIDVGWADESELYSDLPVVTPRGVVGKTGIVARHTTEVILLTNENCKISAMTEVSKDQGLVIGAGTNGENKPYSRLVYLPRNSQVGVGERVLTSGLGGVFPPGLYIGSVVQVEPLDASHNFGLYREAILDTGVDLSQLNEMFVILIGKRQ</sequence>
<organism evidence="9 10">
    <name type="scientific">Methylacidiphilum infernorum (isolate V4)</name>
    <name type="common">Methylokorus infernorum (strain V4)</name>
    <dbReference type="NCBI Taxonomy" id="481448"/>
    <lineage>
        <taxon>Bacteria</taxon>
        <taxon>Pseudomonadati</taxon>
        <taxon>Verrucomicrobiota</taxon>
        <taxon>Methylacidiphilae</taxon>
        <taxon>Methylacidiphilales</taxon>
        <taxon>Methylacidiphilaceae</taxon>
        <taxon>Methylacidiphilum (ex Ratnadevi et al. 2023)</taxon>
    </lineage>
</organism>
<comment type="function">
    <text evidence="5">Involved in formation and maintenance of cell shape.</text>
</comment>
<dbReference type="InterPro" id="IPR042177">
    <property type="entry name" value="Cell/Rod_1"/>
</dbReference>
<dbReference type="PIRSF" id="PIRSF038471">
    <property type="entry name" value="MreC"/>
    <property type="match status" value="1"/>
</dbReference>
<evidence type="ECO:0000256" key="7">
    <source>
        <dbReference type="SAM" id="Phobius"/>
    </source>
</evidence>
<dbReference type="Gene3D" id="2.40.10.340">
    <property type="entry name" value="Rod shape-determining protein MreC, domain 1"/>
    <property type="match status" value="1"/>
</dbReference>
<proteinExistence type="inferred from homology"/>
<dbReference type="PANTHER" id="PTHR34138:SF1">
    <property type="entry name" value="CELL SHAPE-DETERMINING PROTEIN MREC"/>
    <property type="match status" value="1"/>
</dbReference>
<dbReference type="GO" id="GO:0008360">
    <property type="term" value="P:regulation of cell shape"/>
    <property type="evidence" value="ECO:0007669"/>
    <property type="project" value="UniProtKB-KW"/>
</dbReference>
<dbReference type="GO" id="GO:0005886">
    <property type="term" value="C:plasma membrane"/>
    <property type="evidence" value="ECO:0007669"/>
    <property type="project" value="TreeGrafter"/>
</dbReference>